<reference evidence="2 3" key="1">
    <citation type="journal article" date="2010" name="Cell">
        <title>The genome of Naegleria gruberi illuminates early eukaryotic versatility.</title>
        <authorList>
            <person name="Fritz-Laylin L.K."/>
            <person name="Prochnik S.E."/>
            <person name="Ginger M.L."/>
            <person name="Dacks J.B."/>
            <person name="Carpenter M.L."/>
            <person name="Field M.C."/>
            <person name="Kuo A."/>
            <person name="Paredez A."/>
            <person name="Chapman J."/>
            <person name="Pham J."/>
            <person name="Shu S."/>
            <person name="Neupane R."/>
            <person name="Cipriano M."/>
            <person name="Mancuso J."/>
            <person name="Tu H."/>
            <person name="Salamov A."/>
            <person name="Lindquist E."/>
            <person name="Shapiro H."/>
            <person name="Lucas S."/>
            <person name="Grigoriev I.V."/>
            <person name="Cande W.Z."/>
            <person name="Fulton C."/>
            <person name="Rokhsar D.S."/>
            <person name="Dawson S.C."/>
        </authorList>
    </citation>
    <scope>NUCLEOTIDE SEQUENCE [LARGE SCALE GENOMIC DNA]</scope>
    <source>
        <strain evidence="2 3">NEG-M</strain>
    </source>
</reference>
<dbReference type="Proteomes" id="UP000006671">
    <property type="component" value="Unassembled WGS sequence"/>
</dbReference>
<evidence type="ECO:0000313" key="3">
    <source>
        <dbReference type="Proteomes" id="UP000006671"/>
    </source>
</evidence>
<gene>
    <name evidence="2" type="ORF">NAEGRDRAFT_54539</name>
</gene>
<dbReference type="AlphaFoldDB" id="D2W429"/>
<organism evidence="3">
    <name type="scientific">Naegleria gruberi</name>
    <name type="common">Amoeba</name>
    <dbReference type="NCBI Taxonomy" id="5762"/>
    <lineage>
        <taxon>Eukaryota</taxon>
        <taxon>Discoba</taxon>
        <taxon>Heterolobosea</taxon>
        <taxon>Tetramitia</taxon>
        <taxon>Eutetramitia</taxon>
        <taxon>Vahlkampfiidae</taxon>
        <taxon>Naegleria</taxon>
    </lineage>
</organism>
<dbReference type="EMBL" id="GG738936">
    <property type="protein sequence ID" value="EFC36190.1"/>
    <property type="molecule type" value="Genomic_DNA"/>
</dbReference>
<accession>D2W429</accession>
<dbReference type="VEuPathDB" id="AmoebaDB:NAEGRDRAFT_54539"/>
<feature type="compositionally biased region" description="Polar residues" evidence="1">
    <location>
        <begin position="1"/>
        <end position="11"/>
    </location>
</feature>
<feature type="compositionally biased region" description="Polar residues" evidence="1">
    <location>
        <begin position="19"/>
        <end position="37"/>
    </location>
</feature>
<keyword evidence="3" id="KW-1185">Reference proteome</keyword>
<sequence length="225" mass="25872">MTNPSGSSNNIPFAPIPPSTDSNKQSSQNATGVPHQNNLDNFLIKSKSSLSLSSTIDKEWFTLKFQNLEEKVASVQQKQNEMQEELSSVMINLMKKMDSIESVLEKHQFMIEEQYSMLSDKNVKKASFESSQSITKCVQDCEHKIDEIKLHLDTLERKQVYEPELIEKLEIRPHVKIPKIEKPSKTKSTSQKFLQNILDDKASQLVKPRKQEPIMLDDSWFCDEL</sequence>
<evidence type="ECO:0000313" key="2">
    <source>
        <dbReference type="EMBL" id="EFC36190.1"/>
    </source>
</evidence>
<dbReference type="KEGG" id="ngr:NAEGRDRAFT_54539"/>
<protein>
    <submittedName>
        <fullName evidence="2">Predicted protein</fullName>
    </submittedName>
</protein>
<dbReference type="InParanoid" id="D2W429"/>
<proteinExistence type="predicted"/>
<dbReference type="OMA" id="SWFCDEL"/>
<evidence type="ECO:0000256" key="1">
    <source>
        <dbReference type="SAM" id="MobiDB-lite"/>
    </source>
</evidence>
<name>D2W429_NAEGR</name>
<feature type="region of interest" description="Disordered" evidence="1">
    <location>
        <begin position="1"/>
        <end position="37"/>
    </location>
</feature>
<dbReference type="GeneID" id="8860876"/>
<dbReference type="RefSeq" id="XP_002668934.1">
    <property type="nucleotide sequence ID" value="XM_002668888.1"/>
</dbReference>